<sequence length="102" mass="12584">MFLENVFRDSYVKEVFFINNEEGLDSRQEKRNQNILTKIESLYYYYFIYQLYADYRYWLDDKDAYSNELKRFNASTSDNHYGYFSMLKRCFIQAFGSIKQFN</sequence>
<keyword evidence="2" id="KW-1185">Reference proteome</keyword>
<dbReference type="RefSeq" id="WP_071875521.1">
    <property type="nucleotide sequence ID" value="NZ_JBHSHF010000004.1"/>
</dbReference>
<dbReference type="Proteomes" id="UP000182149">
    <property type="component" value="Unassembled WGS sequence"/>
</dbReference>
<organism evidence="1 2">
    <name type="scientific">Enterococcus aquimarinus</name>
    <dbReference type="NCBI Taxonomy" id="328396"/>
    <lineage>
        <taxon>Bacteria</taxon>
        <taxon>Bacillati</taxon>
        <taxon>Bacillota</taxon>
        <taxon>Bacilli</taxon>
        <taxon>Lactobacillales</taxon>
        <taxon>Enterococcaceae</taxon>
        <taxon>Enterococcus</taxon>
    </lineage>
</organism>
<comment type="caution">
    <text evidence="1">The sequence shown here is derived from an EMBL/GenBank/DDBJ whole genome shotgun (WGS) entry which is preliminary data.</text>
</comment>
<gene>
    <name evidence="1" type="ORF">RU93_GL000820</name>
</gene>
<proteinExistence type="predicted"/>
<reference evidence="1 2" key="1">
    <citation type="submission" date="2014-12" db="EMBL/GenBank/DDBJ databases">
        <title>Draft genome sequences of 29 type strains of Enterococci.</title>
        <authorList>
            <person name="Zhong Z."/>
            <person name="Sun Z."/>
            <person name="Liu W."/>
            <person name="Zhang W."/>
            <person name="Zhang H."/>
        </authorList>
    </citation>
    <scope>NUCLEOTIDE SEQUENCE [LARGE SCALE GENOMIC DNA]</scope>
    <source>
        <strain evidence="1 2">DSM 17690</strain>
    </source>
</reference>
<dbReference type="EMBL" id="JXKD01000017">
    <property type="protein sequence ID" value="OJG09334.1"/>
    <property type="molecule type" value="Genomic_DNA"/>
</dbReference>
<accession>A0A1L8QP96</accession>
<dbReference type="AlphaFoldDB" id="A0A1L8QP96"/>
<protein>
    <submittedName>
        <fullName evidence="1">Uncharacterized protein</fullName>
    </submittedName>
</protein>
<evidence type="ECO:0000313" key="1">
    <source>
        <dbReference type="EMBL" id="OJG09334.1"/>
    </source>
</evidence>
<evidence type="ECO:0000313" key="2">
    <source>
        <dbReference type="Proteomes" id="UP000182149"/>
    </source>
</evidence>
<name>A0A1L8QP96_9ENTE</name>